<keyword evidence="3" id="KW-1185">Reference proteome</keyword>
<feature type="region of interest" description="Disordered" evidence="1">
    <location>
        <begin position="1"/>
        <end position="29"/>
    </location>
</feature>
<feature type="compositionally biased region" description="Basic and acidic residues" evidence="1">
    <location>
        <begin position="1"/>
        <end position="14"/>
    </location>
</feature>
<evidence type="ECO:0000313" key="3">
    <source>
        <dbReference type="Proteomes" id="UP000320806"/>
    </source>
</evidence>
<name>A0A542EH88_9MICO</name>
<proteinExistence type="predicted"/>
<dbReference type="OrthoDB" id="10013233at2"/>
<sequence>MTTHAFDETQHPRNPDGTFGSKPAGESDQTLDDLAAKIDPNVVAKTAAWREQMAAEKAAQLISDEQVEVSRESINSAVHRYYHVHRGDQEYADRAADAMVSFYEAVDAAHAKNKPIASLSKYAATITANQAGAMWSGASNRRGPDMRAGSIFRIEKDTIETDRGYAMSEWEEAKLAQDISDRMVSSGEQAPLKNYHLTQRNRDILFSDLRGGDDEDGAAVAERILANREQENVVELAPAAGQLKVRRAKSVMNAGGGVRALSKTLLAGEGTAEQRKAILLPWNDELDPATEQVILESFSSFEGDRGARNATETWDQCAAKPDLADRYAQTARSKAREQHLIGEKVPPVTKRRMTSGSAARCRDLIVKAGGSASAARSFKEGTLDDKTSAALLAPWGGADCRARDASAIAAWLSQQSSDTCWNVHLNSITSEAVARPTKEASATP</sequence>
<evidence type="ECO:0000256" key="1">
    <source>
        <dbReference type="SAM" id="MobiDB-lite"/>
    </source>
</evidence>
<evidence type="ECO:0000313" key="2">
    <source>
        <dbReference type="EMBL" id="TQJ14700.1"/>
    </source>
</evidence>
<comment type="caution">
    <text evidence="2">The sequence shown here is derived from an EMBL/GenBank/DDBJ whole genome shotgun (WGS) entry which is preliminary data.</text>
</comment>
<dbReference type="RefSeq" id="WP_141928477.1">
    <property type="nucleotide sequence ID" value="NZ_BAABCI010000017.1"/>
</dbReference>
<organism evidence="2 3">
    <name type="scientific">Yimella lutea</name>
    <dbReference type="NCBI Taxonomy" id="587872"/>
    <lineage>
        <taxon>Bacteria</taxon>
        <taxon>Bacillati</taxon>
        <taxon>Actinomycetota</taxon>
        <taxon>Actinomycetes</taxon>
        <taxon>Micrococcales</taxon>
        <taxon>Dermacoccaceae</taxon>
        <taxon>Yimella</taxon>
    </lineage>
</organism>
<accession>A0A542EH88</accession>
<gene>
    <name evidence="2" type="ORF">FB459_2200</name>
</gene>
<dbReference type="EMBL" id="VFMO01000001">
    <property type="protein sequence ID" value="TQJ14700.1"/>
    <property type="molecule type" value="Genomic_DNA"/>
</dbReference>
<reference evidence="2 3" key="1">
    <citation type="submission" date="2019-06" db="EMBL/GenBank/DDBJ databases">
        <title>Sequencing the genomes of 1000 actinobacteria strains.</title>
        <authorList>
            <person name="Klenk H.-P."/>
        </authorList>
    </citation>
    <scope>NUCLEOTIDE SEQUENCE [LARGE SCALE GENOMIC DNA]</scope>
    <source>
        <strain evidence="2 3">DSM 19828</strain>
    </source>
</reference>
<dbReference type="Proteomes" id="UP000320806">
    <property type="component" value="Unassembled WGS sequence"/>
</dbReference>
<protein>
    <submittedName>
        <fullName evidence="2">Uncharacterized protein</fullName>
    </submittedName>
</protein>
<dbReference type="AlphaFoldDB" id="A0A542EH88"/>